<dbReference type="Proteomes" id="UP001139006">
    <property type="component" value="Unassembled WGS sequence"/>
</dbReference>
<dbReference type="RefSeq" id="WP_253362061.1">
    <property type="nucleotide sequence ID" value="NZ_JAIULA010000029.1"/>
</dbReference>
<dbReference type="PANTHER" id="PTHR14209">
    <property type="entry name" value="ISOAMYL ACETATE-HYDROLYZING ESTERASE 1"/>
    <property type="match status" value="1"/>
</dbReference>
<reference evidence="2 3" key="1">
    <citation type="journal article" date="2023" name="Int. J. Syst. Evol. Microbiol.">
        <title>Ligilactobacillus ubinensis sp. nov., a novel species isolated from the wild ferment of a durian fruit (Durio zibethinus).</title>
        <authorList>
            <person name="Heng Y.C."/>
            <person name="Menon N."/>
            <person name="Chen B."/>
            <person name="Loo B.Z.L."/>
            <person name="Wong G.W.J."/>
            <person name="Lim A.C.H."/>
            <person name="Silvaraju S."/>
            <person name="Kittelmann S."/>
        </authorList>
    </citation>
    <scope>NUCLEOTIDE SEQUENCE [LARGE SCALE GENOMIC DNA]</scope>
    <source>
        <strain evidence="2 3">WILCCON 0076</strain>
    </source>
</reference>
<name>A0A9X2FMA3_9LACO</name>
<dbReference type="PANTHER" id="PTHR14209:SF19">
    <property type="entry name" value="ISOAMYL ACETATE-HYDROLYZING ESTERASE 1 HOMOLOG"/>
    <property type="match status" value="1"/>
</dbReference>
<evidence type="ECO:0000259" key="1">
    <source>
        <dbReference type="Pfam" id="PF13472"/>
    </source>
</evidence>
<dbReference type="AlphaFoldDB" id="A0A9X2FMA3"/>
<gene>
    <name evidence="2" type="ORF">LB941_11220</name>
</gene>
<feature type="domain" description="SGNH hydrolase-type esterase" evidence="1">
    <location>
        <begin position="6"/>
        <end position="169"/>
    </location>
</feature>
<sequence>MNRIVLLGDSITAGVTDGYPSAIFSHKLQNYFPETEFINRGVPGDITRNALDRLQADVLEVDPTLVTIFFGTNDVADEQTSLSDYTNNLKKICQTIGTKKCILITPGVAGPSHQDHRPDKQMAAYAKATFDLAQRLDIPCLNWHKIMLANIPAQLLQVDELHYSALAYDLLTKNLRDIIRTRLADITKNNITLNF</sequence>
<evidence type="ECO:0000313" key="3">
    <source>
        <dbReference type="Proteomes" id="UP001139006"/>
    </source>
</evidence>
<proteinExistence type="predicted"/>
<comment type="caution">
    <text evidence="2">The sequence shown here is derived from an EMBL/GenBank/DDBJ whole genome shotgun (WGS) entry which is preliminary data.</text>
</comment>
<protein>
    <submittedName>
        <fullName evidence="2">GDSL-type esterase/lipase family protein</fullName>
    </submittedName>
</protein>
<dbReference type="SUPFAM" id="SSF52266">
    <property type="entry name" value="SGNH hydrolase"/>
    <property type="match status" value="1"/>
</dbReference>
<dbReference type="Pfam" id="PF13472">
    <property type="entry name" value="Lipase_GDSL_2"/>
    <property type="match status" value="1"/>
</dbReference>
<accession>A0A9X2FMA3</accession>
<evidence type="ECO:0000313" key="2">
    <source>
        <dbReference type="EMBL" id="MCP0887900.1"/>
    </source>
</evidence>
<dbReference type="EMBL" id="JAIULA010000029">
    <property type="protein sequence ID" value="MCP0887900.1"/>
    <property type="molecule type" value="Genomic_DNA"/>
</dbReference>
<dbReference type="InterPro" id="IPR045136">
    <property type="entry name" value="Iah1-like"/>
</dbReference>
<dbReference type="InterPro" id="IPR013830">
    <property type="entry name" value="SGNH_hydro"/>
</dbReference>
<dbReference type="Gene3D" id="3.40.50.1110">
    <property type="entry name" value="SGNH hydrolase"/>
    <property type="match status" value="1"/>
</dbReference>
<organism evidence="2 3">
    <name type="scientific">Ligilactobacillus ubinensis</name>
    <dbReference type="NCBI Taxonomy" id="2876789"/>
    <lineage>
        <taxon>Bacteria</taxon>
        <taxon>Bacillati</taxon>
        <taxon>Bacillota</taxon>
        <taxon>Bacilli</taxon>
        <taxon>Lactobacillales</taxon>
        <taxon>Lactobacillaceae</taxon>
        <taxon>Ligilactobacillus</taxon>
    </lineage>
</organism>
<keyword evidence="3" id="KW-1185">Reference proteome</keyword>
<dbReference type="InterPro" id="IPR036514">
    <property type="entry name" value="SGNH_hydro_sf"/>
</dbReference>